<keyword evidence="11" id="KW-0963">Cytoplasm</keyword>
<reference evidence="12 13" key="1">
    <citation type="journal article" date="2014" name="Syst. Appl. Microbiol.">
        <title>Complete genomes of freshwater sulfur oxidizers Sulfuricella denitrificans skB26 and Sulfuritalea hydrogenivorans sk43H: genetic insights into the sulfur oxidation pathway of betaproteobacteria.</title>
        <authorList>
            <person name="Watanabe T."/>
            <person name="Kojima H."/>
            <person name="Fukui M."/>
        </authorList>
    </citation>
    <scope>NUCLEOTIDE SEQUENCE [LARGE SCALE GENOMIC DNA]</scope>
    <source>
        <strain evidence="12">DSM22779</strain>
    </source>
</reference>
<keyword evidence="13" id="KW-1185">Reference proteome</keyword>
<accession>W0SB24</accession>
<evidence type="ECO:0000256" key="11">
    <source>
        <dbReference type="HAMAP-Rule" id="MF_00109"/>
    </source>
</evidence>
<sequence length="182" mass="20289">MHCYNSSVNAKNNIYLVGMPGAGKTTVGRQLARRMQRTFVDADHEIETRTGVRIPVIFDIEGEQGFRDRESRVIAELADESNLIVATGGGVVLRPQNRAALRQGGTVIYLHVAPRLLFERTRLDPNRPLLQVADPMQKIEELFAVRDPLYREVADIVITSTGGSISHLVKQLERELARQCAA</sequence>
<feature type="binding site" evidence="11">
    <location>
        <position position="25"/>
    </location>
    <ligand>
        <name>Mg(2+)</name>
        <dbReference type="ChEBI" id="CHEBI:18420"/>
    </ligand>
</feature>
<dbReference type="GO" id="GO:0009423">
    <property type="term" value="P:chorismate biosynthetic process"/>
    <property type="evidence" value="ECO:0007669"/>
    <property type="project" value="UniProtKB-UniRule"/>
</dbReference>
<dbReference type="GO" id="GO:0004765">
    <property type="term" value="F:shikimate kinase activity"/>
    <property type="evidence" value="ECO:0007669"/>
    <property type="project" value="UniProtKB-UniRule"/>
</dbReference>
<dbReference type="PANTHER" id="PTHR21087:SF16">
    <property type="entry name" value="SHIKIMATE KINASE 1, CHLOROPLASTIC"/>
    <property type="match status" value="1"/>
</dbReference>
<protein>
    <recommendedName>
        <fullName evidence="3 11">Shikimate kinase</fullName>
        <shortName evidence="11">SK</shortName>
        <ecNumber evidence="3 11">2.7.1.71</ecNumber>
    </recommendedName>
</protein>
<dbReference type="Proteomes" id="UP000031637">
    <property type="component" value="Chromosome"/>
</dbReference>
<evidence type="ECO:0000256" key="10">
    <source>
        <dbReference type="ARBA" id="ARBA00048567"/>
    </source>
</evidence>
<dbReference type="PROSITE" id="PS01128">
    <property type="entry name" value="SHIKIMATE_KINASE"/>
    <property type="match status" value="1"/>
</dbReference>
<evidence type="ECO:0000256" key="7">
    <source>
        <dbReference type="ARBA" id="ARBA00022777"/>
    </source>
</evidence>
<dbReference type="STRING" id="1223802.SUTH_00590"/>
<keyword evidence="11" id="KW-0460">Magnesium</keyword>
<feature type="binding site" evidence="11">
    <location>
        <position position="89"/>
    </location>
    <ligand>
        <name>substrate</name>
    </ligand>
</feature>
<dbReference type="PANTHER" id="PTHR21087">
    <property type="entry name" value="SHIKIMATE KINASE"/>
    <property type="match status" value="1"/>
</dbReference>
<gene>
    <name evidence="11" type="primary">aroK</name>
    <name evidence="12" type="ORF">SUTH_00590</name>
</gene>
<comment type="subunit">
    <text evidence="11">Monomer.</text>
</comment>
<evidence type="ECO:0000256" key="3">
    <source>
        <dbReference type="ARBA" id="ARBA00012154"/>
    </source>
</evidence>
<feature type="binding site" evidence="11">
    <location>
        <position position="146"/>
    </location>
    <ligand>
        <name>substrate</name>
    </ligand>
</feature>
<evidence type="ECO:0000256" key="4">
    <source>
        <dbReference type="ARBA" id="ARBA00022605"/>
    </source>
</evidence>
<dbReference type="KEGG" id="shd:SUTH_00590"/>
<keyword evidence="9 11" id="KW-0057">Aromatic amino acid biosynthesis</keyword>
<keyword evidence="7 11" id="KW-0418">Kinase</keyword>
<dbReference type="GO" id="GO:0009073">
    <property type="term" value="P:aromatic amino acid family biosynthetic process"/>
    <property type="evidence" value="ECO:0007669"/>
    <property type="project" value="UniProtKB-KW"/>
</dbReference>
<dbReference type="Pfam" id="PF01202">
    <property type="entry name" value="SKI"/>
    <property type="match status" value="1"/>
</dbReference>
<dbReference type="GO" id="GO:0008652">
    <property type="term" value="P:amino acid biosynthetic process"/>
    <property type="evidence" value="ECO:0007669"/>
    <property type="project" value="UniProtKB-KW"/>
</dbReference>
<dbReference type="CDD" id="cd00464">
    <property type="entry name" value="SK"/>
    <property type="match status" value="1"/>
</dbReference>
<evidence type="ECO:0000256" key="2">
    <source>
        <dbReference type="ARBA" id="ARBA00006997"/>
    </source>
</evidence>
<keyword evidence="5 11" id="KW-0808">Transferase</keyword>
<dbReference type="InterPro" id="IPR027417">
    <property type="entry name" value="P-loop_NTPase"/>
</dbReference>
<dbReference type="EMBL" id="AP012547">
    <property type="protein sequence ID" value="BAO28404.1"/>
    <property type="molecule type" value="Genomic_DNA"/>
</dbReference>
<organism evidence="12 13">
    <name type="scientific">Sulfuritalea hydrogenivorans sk43H</name>
    <dbReference type="NCBI Taxonomy" id="1223802"/>
    <lineage>
        <taxon>Bacteria</taxon>
        <taxon>Pseudomonadati</taxon>
        <taxon>Pseudomonadota</taxon>
        <taxon>Betaproteobacteria</taxon>
        <taxon>Nitrosomonadales</taxon>
        <taxon>Sterolibacteriaceae</taxon>
        <taxon>Sulfuritalea</taxon>
    </lineage>
</organism>
<evidence type="ECO:0000313" key="13">
    <source>
        <dbReference type="Proteomes" id="UP000031637"/>
    </source>
</evidence>
<keyword evidence="6 11" id="KW-0547">Nucleotide-binding</keyword>
<evidence type="ECO:0000256" key="8">
    <source>
        <dbReference type="ARBA" id="ARBA00022840"/>
    </source>
</evidence>
<comment type="pathway">
    <text evidence="1 11">Metabolic intermediate biosynthesis; chorismate biosynthesis; chorismate from D-erythrose 4-phosphate and phosphoenolpyruvate: step 5/7.</text>
</comment>
<evidence type="ECO:0000256" key="9">
    <source>
        <dbReference type="ARBA" id="ARBA00023141"/>
    </source>
</evidence>
<dbReference type="HOGENOM" id="CLU_057607_2_2_4"/>
<dbReference type="HAMAP" id="MF_00109">
    <property type="entry name" value="Shikimate_kinase"/>
    <property type="match status" value="1"/>
</dbReference>
<comment type="cofactor">
    <cofactor evidence="11">
        <name>Mg(2+)</name>
        <dbReference type="ChEBI" id="CHEBI:18420"/>
    </cofactor>
    <text evidence="11">Binds 1 Mg(2+) ion per subunit.</text>
</comment>
<proteinExistence type="inferred from homology"/>
<comment type="catalytic activity">
    <reaction evidence="10 11">
        <text>shikimate + ATP = 3-phosphoshikimate + ADP + H(+)</text>
        <dbReference type="Rhea" id="RHEA:13121"/>
        <dbReference type="ChEBI" id="CHEBI:15378"/>
        <dbReference type="ChEBI" id="CHEBI:30616"/>
        <dbReference type="ChEBI" id="CHEBI:36208"/>
        <dbReference type="ChEBI" id="CHEBI:145989"/>
        <dbReference type="ChEBI" id="CHEBI:456216"/>
        <dbReference type="EC" id="2.7.1.71"/>
    </reaction>
</comment>
<dbReference type="Gene3D" id="3.40.50.300">
    <property type="entry name" value="P-loop containing nucleotide triphosphate hydrolases"/>
    <property type="match status" value="1"/>
</dbReference>
<keyword evidence="11" id="KW-0479">Metal-binding</keyword>
<feature type="binding site" evidence="11">
    <location>
        <position position="67"/>
    </location>
    <ligand>
        <name>substrate</name>
    </ligand>
</feature>
<comment type="caution">
    <text evidence="11">Lacks conserved residue(s) required for the propagation of feature annotation.</text>
</comment>
<evidence type="ECO:0000256" key="1">
    <source>
        <dbReference type="ARBA" id="ARBA00004842"/>
    </source>
</evidence>
<keyword evidence="4 11" id="KW-0028">Amino-acid biosynthesis</keyword>
<dbReference type="GO" id="GO:0005829">
    <property type="term" value="C:cytosol"/>
    <property type="evidence" value="ECO:0007669"/>
    <property type="project" value="TreeGrafter"/>
</dbReference>
<dbReference type="AlphaFoldDB" id="W0SB24"/>
<dbReference type="EC" id="2.7.1.71" evidence="3 11"/>
<dbReference type="SUPFAM" id="SSF52540">
    <property type="entry name" value="P-loop containing nucleoside triphosphate hydrolases"/>
    <property type="match status" value="1"/>
</dbReference>
<evidence type="ECO:0000256" key="5">
    <source>
        <dbReference type="ARBA" id="ARBA00022679"/>
    </source>
</evidence>
<comment type="similarity">
    <text evidence="2 11">Belongs to the shikimate kinase family.</text>
</comment>
<evidence type="ECO:0000256" key="6">
    <source>
        <dbReference type="ARBA" id="ARBA00022741"/>
    </source>
</evidence>
<dbReference type="UniPathway" id="UPA00053">
    <property type="reaction ID" value="UER00088"/>
</dbReference>
<dbReference type="GO" id="GO:0005524">
    <property type="term" value="F:ATP binding"/>
    <property type="evidence" value="ECO:0007669"/>
    <property type="project" value="UniProtKB-UniRule"/>
</dbReference>
<feature type="binding site" evidence="11">
    <location>
        <position position="43"/>
    </location>
    <ligand>
        <name>substrate</name>
    </ligand>
</feature>
<dbReference type="PRINTS" id="PR01100">
    <property type="entry name" value="SHIKIMTKNASE"/>
</dbReference>
<dbReference type="InterPro" id="IPR031322">
    <property type="entry name" value="Shikimate/glucono_kinase"/>
</dbReference>
<keyword evidence="8 11" id="KW-0067">ATP-binding</keyword>
<feature type="binding site" evidence="11">
    <location>
        <position position="127"/>
    </location>
    <ligand>
        <name>ATP</name>
        <dbReference type="ChEBI" id="CHEBI:30616"/>
    </ligand>
</feature>
<feature type="binding site" evidence="11">
    <location>
        <begin position="21"/>
        <end position="26"/>
    </location>
    <ligand>
        <name>ATP</name>
        <dbReference type="ChEBI" id="CHEBI:30616"/>
    </ligand>
</feature>
<dbReference type="InterPro" id="IPR023000">
    <property type="entry name" value="Shikimate_kinase_CS"/>
</dbReference>
<dbReference type="InterPro" id="IPR000623">
    <property type="entry name" value="Shikimate_kinase/TSH1"/>
</dbReference>
<comment type="function">
    <text evidence="11">Catalyzes the specific phosphorylation of the 3-hydroxyl group of shikimic acid using ATP as a cosubstrate.</text>
</comment>
<name>W0SB24_9PROT</name>
<dbReference type="GO" id="GO:0000287">
    <property type="term" value="F:magnesium ion binding"/>
    <property type="evidence" value="ECO:0007669"/>
    <property type="project" value="UniProtKB-UniRule"/>
</dbReference>
<comment type="subcellular location">
    <subcellularLocation>
        <location evidence="11">Cytoplasm</location>
    </subcellularLocation>
</comment>
<evidence type="ECO:0000313" key="12">
    <source>
        <dbReference type="EMBL" id="BAO28404.1"/>
    </source>
</evidence>